<evidence type="ECO:0000313" key="1">
    <source>
        <dbReference type="EMBL" id="KAL0936373.1"/>
    </source>
</evidence>
<reference evidence="1 2" key="1">
    <citation type="journal article" date="2020" name="Phytopathology">
        <title>Genome Sequence Resources of Colletotrichum truncatum, C. plurivorum, C. musicola, and C. sojae: Four Species Pathogenic to Soybean (Glycine max).</title>
        <authorList>
            <person name="Rogerio F."/>
            <person name="Boufleur T.R."/>
            <person name="Ciampi-Guillardi M."/>
            <person name="Sukno S.A."/>
            <person name="Thon M.R."/>
            <person name="Massola Junior N.S."/>
            <person name="Baroncelli R."/>
        </authorList>
    </citation>
    <scope>NUCLEOTIDE SEQUENCE [LARGE SCALE GENOMIC DNA]</scope>
    <source>
        <strain evidence="1 2">CMES1059</strain>
    </source>
</reference>
<organism evidence="1 2">
    <name type="scientific">Colletotrichum truncatum</name>
    <name type="common">Anthracnose fungus</name>
    <name type="synonym">Colletotrichum capsici</name>
    <dbReference type="NCBI Taxonomy" id="5467"/>
    <lineage>
        <taxon>Eukaryota</taxon>
        <taxon>Fungi</taxon>
        <taxon>Dikarya</taxon>
        <taxon>Ascomycota</taxon>
        <taxon>Pezizomycotina</taxon>
        <taxon>Sordariomycetes</taxon>
        <taxon>Hypocreomycetidae</taxon>
        <taxon>Glomerellales</taxon>
        <taxon>Glomerellaceae</taxon>
        <taxon>Colletotrichum</taxon>
        <taxon>Colletotrichum truncatum species complex</taxon>
    </lineage>
</organism>
<accession>A0ACC3YWQ7</accession>
<gene>
    <name evidence="1" type="ORF">CTRU02_208588</name>
</gene>
<keyword evidence="1" id="KW-0808">Transferase</keyword>
<dbReference type="EMBL" id="VUJX02000005">
    <property type="protein sequence ID" value="KAL0936373.1"/>
    <property type="molecule type" value="Genomic_DNA"/>
</dbReference>
<keyword evidence="2" id="KW-1185">Reference proteome</keyword>
<protein>
    <submittedName>
        <fullName evidence="1">Acyltransferase</fullName>
    </submittedName>
</protein>
<sequence>MPKGFKLGLWARNVYEESLDTVRSWIFVDQSGDAHLALLSNEERGTSEHLPTHEPKPLHRRRKCRIGWKPKDALRLLWAVVPSFIANACGHGESLVPPANETSYLNGLRGIASLIVAIQHNTNDYKYIYRGWGETELDRFFMQLPFIRLVFCGSFMVAVFFVISGFALTYGPLKKSHNGKADAAIASLPSSIFRRPFRLFLPVIPVLIITVALIQIQWFYQGNATLPPLVGGFWAQVYFIWATFLLILTAGTIKTIMPQAWTLSTEFAGSLLVFMCCMAFARASPVVRIPFVFMLLSFFFYFGMWPQILFLAGMILADVRHTRKKIPGLKGAMRWIATIMWSCLLVLALFLGGWPMLGNGYAAAGYSWFVWVPTSGMKPDRFFTSMSAIALVASLEYLPLLQRIFNVRAILYLGEISYGLYLVHWTASSIWLTYGVKLRLLEAGCRHEVAWSIGFAFSVVLCIWAGDVHWRLIDRKAVSFARWLSDKCGI</sequence>
<name>A0ACC3YWQ7_COLTU</name>
<proteinExistence type="predicted"/>
<dbReference type="Proteomes" id="UP000805649">
    <property type="component" value="Unassembled WGS sequence"/>
</dbReference>
<comment type="caution">
    <text evidence="1">The sequence shown here is derived from an EMBL/GenBank/DDBJ whole genome shotgun (WGS) entry which is preliminary data.</text>
</comment>
<evidence type="ECO:0000313" key="2">
    <source>
        <dbReference type="Proteomes" id="UP000805649"/>
    </source>
</evidence>
<keyword evidence="1" id="KW-0012">Acyltransferase</keyword>